<reference evidence="2 3" key="1">
    <citation type="submission" date="2016-11" db="EMBL/GenBank/DDBJ databases">
        <authorList>
            <person name="Jaros S."/>
            <person name="Januszkiewicz K."/>
            <person name="Wedrychowicz H."/>
        </authorList>
    </citation>
    <scope>NUCLEOTIDE SEQUENCE [LARGE SCALE GENOMIC DNA]</scope>
    <source>
        <strain evidence="2 3">GAS95</strain>
    </source>
</reference>
<proteinExistence type="predicted"/>
<dbReference type="PROSITE" id="PS51708">
    <property type="entry name" value="CHAD"/>
    <property type="match status" value="1"/>
</dbReference>
<sequence length="552" mass="60333">MGRVLVIVLDVPQSALHAWSVQRERSHRSRVANRLDAALVKALGDLPQAERVARKGSRGAVLPRSPAKVTSTRFEQTAKMAAAGLQVTLETSPRVRRVVACQQMDYAPGVTVREILYEVPLGAEAPVSSAFAAAPEKHRHVLTEAGDLAPLTTFVCERDSWRWPVADGIVVDIVFNRFHASTEGDAPPSRELHLTTPFVDDAPGASLAALFAAAYALVAALPAFPVLRTALDRACCAADASPVEATAADAHEATTPIRAAPIDLAGVSTPQAALTTIGCNVADQWFGNDAGVRDAVSTEFVHQMRIAQRRLRTALRIFPHWQDEVWTARIAPDLKWLGSVLGEARDWDVFVDSTLPALAAADADSTRWIAICERADARRLEARTALKTAMGSARYAQLALAWLEWLSGLPSREPPAKAADTSLRAYAQKRVQRYYKRLIRAPKLTTLDEQARHKERIQAKYLRYTLEFFESIASQKTRKESAKTVARMQSVLGDGNDAAVALRYLEQVDAPPYQAGFAHGWCEASKRYTAQEGERLLRRLRKPKITGGAGGG</sequence>
<feature type="domain" description="CHAD" evidence="1">
    <location>
        <begin position="267"/>
        <end position="542"/>
    </location>
</feature>
<keyword evidence="3" id="KW-1185">Reference proteome</keyword>
<dbReference type="RefSeq" id="WP_074294119.1">
    <property type="nucleotide sequence ID" value="NZ_FSRU01000001.1"/>
</dbReference>
<evidence type="ECO:0000313" key="3">
    <source>
        <dbReference type="Proteomes" id="UP000185151"/>
    </source>
</evidence>
<dbReference type="Proteomes" id="UP000185151">
    <property type="component" value="Unassembled WGS sequence"/>
</dbReference>
<dbReference type="PANTHER" id="PTHR39339">
    <property type="entry name" value="SLR1444 PROTEIN"/>
    <property type="match status" value="1"/>
</dbReference>
<gene>
    <name evidence="2" type="ORF">SAMN05444165_0543</name>
</gene>
<dbReference type="EMBL" id="FSRU01000001">
    <property type="protein sequence ID" value="SIO02109.1"/>
    <property type="molecule type" value="Genomic_DNA"/>
</dbReference>
<accession>A0A1N6G3J3</accession>
<dbReference type="SMART" id="SM00880">
    <property type="entry name" value="CHAD"/>
    <property type="match status" value="1"/>
</dbReference>
<protein>
    <submittedName>
        <fullName evidence="2">CHAD domain-containing protein</fullName>
    </submittedName>
</protein>
<dbReference type="AlphaFoldDB" id="A0A1N6G3J3"/>
<dbReference type="InterPro" id="IPR038186">
    <property type="entry name" value="CHAD_dom_sf"/>
</dbReference>
<evidence type="ECO:0000259" key="1">
    <source>
        <dbReference type="PROSITE" id="PS51708"/>
    </source>
</evidence>
<dbReference type="InterPro" id="IPR007899">
    <property type="entry name" value="CHAD_dom"/>
</dbReference>
<evidence type="ECO:0000313" key="2">
    <source>
        <dbReference type="EMBL" id="SIO02109.1"/>
    </source>
</evidence>
<dbReference type="Gene3D" id="1.40.20.10">
    <property type="entry name" value="CHAD domain"/>
    <property type="match status" value="1"/>
</dbReference>
<dbReference type="OrthoDB" id="3034217at2"/>
<name>A0A1N6G3J3_9BURK</name>
<dbReference type="PANTHER" id="PTHR39339:SF1">
    <property type="entry name" value="CHAD DOMAIN-CONTAINING PROTEIN"/>
    <property type="match status" value="1"/>
</dbReference>
<organism evidence="2 3">
    <name type="scientific">Paraburkholderia phenazinium</name>
    <dbReference type="NCBI Taxonomy" id="60549"/>
    <lineage>
        <taxon>Bacteria</taxon>
        <taxon>Pseudomonadati</taxon>
        <taxon>Pseudomonadota</taxon>
        <taxon>Betaproteobacteria</taxon>
        <taxon>Burkholderiales</taxon>
        <taxon>Burkholderiaceae</taxon>
        <taxon>Paraburkholderia</taxon>
    </lineage>
</organism>
<dbReference type="Pfam" id="PF05235">
    <property type="entry name" value="CHAD"/>
    <property type="match status" value="1"/>
</dbReference>